<dbReference type="RefSeq" id="WP_054586583.1">
    <property type="nucleotide sequence ID" value="NZ_CP012700.1"/>
</dbReference>
<dbReference type="EMBL" id="CP012700">
    <property type="protein sequence ID" value="ALH79080.1"/>
    <property type="molecule type" value="Genomic_DNA"/>
</dbReference>
<protein>
    <submittedName>
        <fullName evidence="1">Uncharacterized protein</fullName>
    </submittedName>
</protein>
<gene>
    <name evidence="1" type="ORF">AN936_01425</name>
</gene>
<accession>A0A0N9URG9</accession>
<evidence type="ECO:0000313" key="1">
    <source>
        <dbReference type="EMBL" id="ALH79080.1"/>
    </source>
</evidence>
<dbReference type="KEGG" id="smag:AN936_01425"/>
<dbReference type="Proteomes" id="UP000058074">
    <property type="component" value="Chromosome"/>
</dbReference>
<name>A0A0N9URG9_SPHMC</name>
<organism evidence="1 2">
    <name type="scientific">Sphingopyxis macrogoltabida</name>
    <name type="common">Sphingomonas macrogoltabidus</name>
    <dbReference type="NCBI Taxonomy" id="33050"/>
    <lineage>
        <taxon>Bacteria</taxon>
        <taxon>Pseudomonadati</taxon>
        <taxon>Pseudomonadota</taxon>
        <taxon>Alphaproteobacteria</taxon>
        <taxon>Sphingomonadales</taxon>
        <taxon>Sphingomonadaceae</taxon>
        <taxon>Sphingopyxis</taxon>
    </lineage>
</organism>
<dbReference type="PATRIC" id="fig|33050.5.peg.296"/>
<dbReference type="OrthoDB" id="5953704at2"/>
<evidence type="ECO:0000313" key="2">
    <source>
        <dbReference type="Proteomes" id="UP000058074"/>
    </source>
</evidence>
<proteinExistence type="predicted"/>
<dbReference type="AlphaFoldDB" id="A0A0N9URG9"/>
<reference evidence="1 2" key="1">
    <citation type="journal article" date="2015" name="Genome Announc.">
        <title>Complete Genome Sequence of Polypropylene Glycol- and Polyethylene Glycol-Degrading Sphingopyxis macrogoltabida Strain EY-1.</title>
        <authorList>
            <person name="Ohtsubo Y."/>
            <person name="Nagata Y."/>
            <person name="Numata M."/>
            <person name="Tsuchikane K."/>
            <person name="Hosoyama A."/>
            <person name="Yamazoe A."/>
            <person name="Tsuda M."/>
            <person name="Fujita N."/>
            <person name="Kawai F."/>
        </authorList>
    </citation>
    <scope>NUCLEOTIDE SEQUENCE [LARGE SCALE GENOMIC DNA]</scope>
    <source>
        <strain evidence="1 2">EY-1</strain>
    </source>
</reference>
<sequence length="114" mass="12830">MYIEIVRRPAGEAPEWVRDAWIGLSLPLAVAGRQNLRAASVLENSQGFFGWLWLMLSGRTERLEGYVVIAKDAVDILDAHDNRAACWWRENTPRLLDGRQTFLFDVPCCEPGGG</sequence>